<evidence type="ECO:0000256" key="4">
    <source>
        <dbReference type="SAM" id="SignalP"/>
    </source>
</evidence>
<dbReference type="PRINTS" id="PR01415">
    <property type="entry name" value="ANKYRIN"/>
</dbReference>
<evidence type="ECO:0000313" key="5">
    <source>
        <dbReference type="EMBL" id="CAC5360681.1"/>
    </source>
</evidence>
<feature type="repeat" description="ANK" evidence="1">
    <location>
        <begin position="936"/>
        <end position="968"/>
    </location>
</feature>
<keyword evidence="3" id="KW-0472">Membrane</keyword>
<dbReference type="SMART" id="SM00248">
    <property type="entry name" value="ANK"/>
    <property type="match status" value="8"/>
</dbReference>
<dbReference type="InterPro" id="IPR002110">
    <property type="entry name" value="Ankyrin_rpt"/>
</dbReference>
<feature type="transmembrane region" description="Helical" evidence="3">
    <location>
        <begin position="297"/>
        <end position="321"/>
    </location>
</feature>
<dbReference type="GO" id="GO:0006543">
    <property type="term" value="P:L-glutamine catabolic process"/>
    <property type="evidence" value="ECO:0007669"/>
    <property type="project" value="TreeGrafter"/>
</dbReference>
<dbReference type="PROSITE" id="PS50088">
    <property type="entry name" value="ANK_REPEAT"/>
    <property type="match status" value="4"/>
</dbReference>
<keyword evidence="1" id="KW-0040">ANK repeat</keyword>
<keyword evidence="2" id="KW-0175">Coiled coil</keyword>
<gene>
    <name evidence="5" type="ORF">MCOR_3073</name>
</gene>
<dbReference type="Pfam" id="PF12796">
    <property type="entry name" value="Ank_2"/>
    <property type="match status" value="2"/>
</dbReference>
<feature type="transmembrane region" description="Helical" evidence="3">
    <location>
        <begin position="271"/>
        <end position="291"/>
    </location>
</feature>
<evidence type="ECO:0000256" key="1">
    <source>
        <dbReference type="PROSITE-ProRule" id="PRU00023"/>
    </source>
</evidence>
<name>A0A6J8A3T4_MYTCO</name>
<accession>A0A6J8A3T4</accession>
<feature type="repeat" description="ANK" evidence="1">
    <location>
        <begin position="807"/>
        <end position="829"/>
    </location>
</feature>
<dbReference type="Gene3D" id="1.25.40.20">
    <property type="entry name" value="Ankyrin repeat-containing domain"/>
    <property type="match status" value="6"/>
</dbReference>
<evidence type="ECO:0000313" key="6">
    <source>
        <dbReference type="Proteomes" id="UP000507470"/>
    </source>
</evidence>
<dbReference type="OrthoDB" id="9995210at2759"/>
<feature type="transmembrane region" description="Helical" evidence="3">
    <location>
        <begin position="238"/>
        <end position="259"/>
    </location>
</feature>
<dbReference type="GO" id="GO:0004359">
    <property type="term" value="F:glutaminase activity"/>
    <property type="evidence" value="ECO:0007669"/>
    <property type="project" value="InterPro"/>
</dbReference>
<reference evidence="5 6" key="1">
    <citation type="submission" date="2020-06" db="EMBL/GenBank/DDBJ databases">
        <authorList>
            <person name="Li R."/>
            <person name="Bekaert M."/>
        </authorList>
    </citation>
    <scope>NUCLEOTIDE SEQUENCE [LARGE SCALE GENOMIC DNA]</scope>
    <source>
        <strain evidence="6">wild</strain>
    </source>
</reference>
<dbReference type="PROSITE" id="PS50297">
    <property type="entry name" value="ANK_REP_REGION"/>
    <property type="match status" value="4"/>
</dbReference>
<organism evidence="5 6">
    <name type="scientific">Mytilus coruscus</name>
    <name type="common">Sea mussel</name>
    <dbReference type="NCBI Taxonomy" id="42192"/>
    <lineage>
        <taxon>Eukaryota</taxon>
        <taxon>Metazoa</taxon>
        <taxon>Spiralia</taxon>
        <taxon>Lophotrochozoa</taxon>
        <taxon>Mollusca</taxon>
        <taxon>Bivalvia</taxon>
        <taxon>Autobranchia</taxon>
        <taxon>Pteriomorphia</taxon>
        <taxon>Mytilida</taxon>
        <taxon>Mytiloidea</taxon>
        <taxon>Mytilidae</taxon>
        <taxon>Mytilinae</taxon>
        <taxon>Mytilus</taxon>
    </lineage>
</organism>
<proteinExistence type="predicted"/>
<feature type="repeat" description="ANK" evidence="1">
    <location>
        <begin position="706"/>
        <end position="728"/>
    </location>
</feature>
<dbReference type="Proteomes" id="UP000507470">
    <property type="component" value="Unassembled WGS sequence"/>
</dbReference>
<evidence type="ECO:0000256" key="2">
    <source>
        <dbReference type="SAM" id="Coils"/>
    </source>
</evidence>
<evidence type="ECO:0000256" key="3">
    <source>
        <dbReference type="SAM" id="Phobius"/>
    </source>
</evidence>
<dbReference type="SUPFAM" id="SSF48403">
    <property type="entry name" value="Ankyrin repeat"/>
    <property type="match status" value="2"/>
</dbReference>
<feature type="signal peptide" evidence="4">
    <location>
        <begin position="1"/>
        <end position="18"/>
    </location>
</feature>
<protein>
    <submittedName>
        <fullName evidence="5">Uncharacterized protein</fullName>
    </submittedName>
</protein>
<keyword evidence="6" id="KW-1185">Reference proteome</keyword>
<dbReference type="EMBL" id="CACVKT020000570">
    <property type="protein sequence ID" value="CAC5360681.1"/>
    <property type="molecule type" value="Genomic_DNA"/>
</dbReference>
<feature type="coiled-coil region" evidence="2">
    <location>
        <begin position="429"/>
        <end position="456"/>
    </location>
</feature>
<dbReference type="GO" id="GO:0006537">
    <property type="term" value="P:glutamate biosynthetic process"/>
    <property type="evidence" value="ECO:0007669"/>
    <property type="project" value="TreeGrafter"/>
</dbReference>
<dbReference type="InterPro" id="IPR015868">
    <property type="entry name" value="Glutaminase"/>
</dbReference>
<dbReference type="InterPro" id="IPR036770">
    <property type="entry name" value="Ankyrin_rpt-contain_sf"/>
</dbReference>
<dbReference type="Pfam" id="PF13857">
    <property type="entry name" value="Ank_5"/>
    <property type="match status" value="1"/>
</dbReference>
<dbReference type="Pfam" id="PF00023">
    <property type="entry name" value="Ank"/>
    <property type="match status" value="1"/>
</dbReference>
<keyword evidence="3" id="KW-1133">Transmembrane helix</keyword>
<keyword evidence="4" id="KW-0732">Signal</keyword>
<dbReference type="AlphaFoldDB" id="A0A6J8A3T4"/>
<feature type="chain" id="PRO_5027122909" evidence="4">
    <location>
        <begin position="19"/>
        <end position="991"/>
    </location>
</feature>
<dbReference type="PANTHER" id="PTHR12544:SF29">
    <property type="entry name" value="GLUTAMINASE"/>
    <property type="match status" value="1"/>
</dbReference>
<dbReference type="Pfam" id="PF13637">
    <property type="entry name" value="Ank_4"/>
    <property type="match status" value="1"/>
</dbReference>
<dbReference type="PANTHER" id="PTHR12544">
    <property type="entry name" value="GLUTAMINASE"/>
    <property type="match status" value="1"/>
</dbReference>
<feature type="repeat" description="ANK" evidence="1">
    <location>
        <begin position="489"/>
        <end position="512"/>
    </location>
</feature>
<keyword evidence="3" id="KW-0812">Transmembrane</keyword>
<sequence>MLKSSLVLFGIYIHVAESVFKSYVDQCPLQGKERIFRSSSVCQSLQEYHCMYDDDFRLAEICQTFKQLPPGNYPRYSSYGDDIYYDPCPAGLYQMGPAKSYEITNCLFTKSHCTSEGQILCSNGSELSDVTCRCDYQNGYAMVQTKCCSPTLFDDCTCYKKKCLDENQELDPDYRCVDKCRYGYERKQGEFDCTLIVETKNITETVSNTSSLRIGSKRRTDLFFDNAFMQFDLSYMKIILFIILGIYILHIVVIIIYGAYTRTLRPFRFKLFPYLAWAVTVTLCLVLSNVYADFKWIAQIVFSVFAVQLLCVFLLCLYLLYTHEIVKDLVVFNEEYEIRIFKLLTAASKGDVVEMQRLRNESCIDMEDVDYDSRSALHLAACSNQIKAVDFIVQHHLCFPEATDRWNRSAEDDVKWHQKQKNYHYDDCYKEVLEKLKKYKEQYQSKREEKTHFRESKAMELIKAAEKGDLHTIKRLFKLETDMNLPNSAGRTALHAAAENGMKHIVDYLIDKCEVSPFVRWSNKRPIEILKVDENEVTQQISEKLQHYMDDLKEGKFAGKEDLPEEDVQIVRLLNCASRGDIKRMRHFKDCGYKMDACDYDKRTALHIAVSDNQEHIVKFLLGKCDQQRIAKNGGDRWNVTPWEAAKNSAMEVVYNEFLNHCPELMDTENDDYRTCRLIYAAANSDVSTLQSLHEKKVDMNLRDYDGRTALHLAAANGHVEAVEFLVKEAKVNVSIPDRDSRLPMTDANEEIRKLLREYKNNVGQKAKLSVKDETLTVLMMAASKGYLHKLQDFKYKYFKMDSSDYLKETPLHVAAAKGRLDDVKYLLNERQVSPFARNSFWKMPVDLVSEKIKFWEQKGRESRKEDFEKVKGVLQKAMDAASDESIEIEEDKNFIKHSDEERIFLFLNRACKGDLKTIRRYLQTDIKLCNKIDYDERSALHMAVAEGHIHLVKYLLEHGADKLMKDRWQRTPLDEAKESGDQNMIRLFEN</sequence>